<keyword evidence="4 6" id="KW-0472">Membrane</keyword>
<dbReference type="Gene3D" id="1.20.1080.10">
    <property type="entry name" value="Glycerol uptake facilitator protein"/>
    <property type="match status" value="1"/>
</dbReference>
<feature type="transmembrane region" description="Helical" evidence="6">
    <location>
        <begin position="105"/>
        <end position="129"/>
    </location>
</feature>
<comment type="caution">
    <text evidence="7">The sequence shown here is derived from an EMBL/GenBank/DDBJ whole genome shotgun (WGS) entry which is preliminary data.</text>
</comment>
<evidence type="ECO:0000256" key="1">
    <source>
        <dbReference type="ARBA" id="ARBA00004141"/>
    </source>
</evidence>
<feature type="transmembrane region" description="Helical" evidence="6">
    <location>
        <begin position="32"/>
        <end position="51"/>
    </location>
</feature>
<comment type="subcellular location">
    <subcellularLocation>
        <location evidence="1">Membrane</location>
        <topology evidence="1">Multi-pass membrane protein</topology>
    </subcellularLocation>
</comment>
<keyword evidence="8" id="KW-1185">Reference proteome</keyword>
<accession>A0A1Q9BU87</accession>
<dbReference type="GO" id="GO:0015267">
    <property type="term" value="F:channel activity"/>
    <property type="evidence" value="ECO:0007669"/>
    <property type="project" value="InterPro"/>
</dbReference>
<evidence type="ECO:0000256" key="6">
    <source>
        <dbReference type="SAM" id="Phobius"/>
    </source>
</evidence>
<dbReference type="OrthoDB" id="3222at2759"/>
<dbReference type="GO" id="GO:0016020">
    <property type="term" value="C:membrane"/>
    <property type="evidence" value="ECO:0007669"/>
    <property type="project" value="UniProtKB-SubCell"/>
</dbReference>
<evidence type="ECO:0000256" key="3">
    <source>
        <dbReference type="ARBA" id="ARBA00022989"/>
    </source>
</evidence>
<dbReference type="InterPro" id="IPR000425">
    <property type="entry name" value="MIP"/>
</dbReference>
<keyword evidence="3 6" id="KW-1133">Transmembrane helix</keyword>
<evidence type="ECO:0000313" key="7">
    <source>
        <dbReference type="EMBL" id="OLP74251.1"/>
    </source>
</evidence>
<evidence type="ECO:0000256" key="5">
    <source>
        <dbReference type="RuleBase" id="RU000477"/>
    </source>
</evidence>
<sequence>MSVMVTYSTSCCNTVMAVAKDSTVGQVMIAEGFGTFFLCYVVLGSSVTFPVDGARSKQNNLSGLAYGSVELAATLSVGNISGALMNPASAVAAAMVGTISSKTSIVVYCFYHAGAGVLAAASFLPFGCLI</sequence>
<dbReference type="PRINTS" id="PR00783">
    <property type="entry name" value="MINTRINSICP"/>
</dbReference>
<keyword evidence="5" id="KW-0813">Transport</keyword>
<gene>
    <name evidence="7" type="ORF">AK812_SmicGene46270</name>
</gene>
<protein>
    <submittedName>
        <fullName evidence="7">Uncharacterized protein</fullName>
    </submittedName>
</protein>
<feature type="non-terminal residue" evidence="7">
    <location>
        <position position="130"/>
    </location>
</feature>
<organism evidence="7 8">
    <name type="scientific">Symbiodinium microadriaticum</name>
    <name type="common">Dinoflagellate</name>
    <name type="synonym">Zooxanthella microadriatica</name>
    <dbReference type="NCBI Taxonomy" id="2951"/>
    <lineage>
        <taxon>Eukaryota</taxon>
        <taxon>Sar</taxon>
        <taxon>Alveolata</taxon>
        <taxon>Dinophyceae</taxon>
        <taxon>Suessiales</taxon>
        <taxon>Symbiodiniaceae</taxon>
        <taxon>Symbiodinium</taxon>
    </lineage>
</organism>
<dbReference type="Proteomes" id="UP000186817">
    <property type="component" value="Unassembled WGS sequence"/>
</dbReference>
<dbReference type="SUPFAM" id="SSF81338">
    <property type="entry name" value="Aquaporin-like"/>
    <property type="match status" value="1"/>
</dbReference>
<dbReference type="AlphaFoldDB" id="A0A1Q9BU87"/>
<name>A0A1Q9BU87_SYMMI</name>
<comment type="similarity">
    <text evidence="5">Belongs to the MIP/aquaporin (TC 1.A.8) family.</text>
</comment>
<dbReference type="InterPro" id="IPR023271">
    <property type="entry name" value="Aquaporin-like"/>
</dbReference>
<dbReference type="Pfam" id="PF00230">
    <property type="entry name" value="MIP"/>
    <property type="match status" value="1"/>
</dbReference>
<evidence type="ECO:0000256" key="2">
    <source>
        <dbReference type="ARBA" id="ARBA00022692"/>
    </source>
</evidence>
<evidence type="ECO:0000313" key="8">
    <source>
        <dbReference type="Proteomes" id="UP000186817"/>
    </source>
</evidence>
<dbReference type="EMBL" id="LSRX01004044">
    <property type="protein sequence ID" value="OLP74251.1"/>
    <property type="molecule type" value="Genomic_DNA"/>
</dbReference>
<evidence type="ECO:0000256" key="4">
    <source>
        <dbReference type="ARBA" id="ARBA00023136"/>
    </source>
</evidence>
<keyword evidence="2 5" id="KW-0812">Transmembrane</keyword>
<reference evidence="7 8" key="1">
    <citation type="submission" date="2016-02" db="EMBL/GenBank/DDBJ databases">
        <title>Genome analysis of coral dinoflagellate symbionts highlights evolutionary adaptations to a symbiotic lifestyle.</title>
        <authorList>
            <person name="Aranda M."/>
            <person name="Li Y."/>
            <person name="Liew Y.J."/>
            <person name="Baumgarten S."/>
            <person name="Simakov O."/>
            <person name="Wilson M."/>
            <person name="Piel J."/>
            <person name="Ashoor H."/>
            <person name="Bougouffa S."/>
            <person name="Bajic V.B."/>
            <person name="Ryu T."/>
            <person name="Ravasi T."/>
            <person name="Bayer T."/>
            <person name="Micklem G."/>
            <person name="Kim H."/>
            <person name="Bhak J."/>
            <person name="Lajeunesse T.C."/>
            <person name="Voolstra C.R."/>
        </authorList>
    </citation>
    <scope>NUCLEOTIDE SEQUENCE [LARGE SCALE GENOMIC DNA]</scope>
    <source>
        <strain evidence="7 8">CCMP2467</strain>
    </source>
</reference>
<proteinExistence type="inferred from homology"/>
<feature type="transmembrane region" description="Helical" evidence="6">
    <location>
        <begin position="63"/>
        <end position="85"/>
    </location>
</feature>